<keyword evidence="5" id="KW-0862">Zinc</keyword>
<evidence type="ECO:0000256" key="4">
    <source>
        <dbReference type="ARBA" id="ARBA00022692"/>
    </source>
</evidence>
<dbReference type="Pfam" id="PF01545">
    <property type="entry name" value="Cation_efflux"/>
    <property type="match status" value="1"/>
</dbReference>
<keyword evidence="3" id="KW-0813">Transport</keyword>
<feature type="compositionally biased region" description="Low complexity" evidence="12">
    <location>
        <begin position="445"/>
        <end position="456"/>
    </location>
</feature>
<dbReference type="PANTHER" id="PTHR46531:SF1">
    <property type="entry name" value="ZINC TRANSPORTER 6"/>
    <property type="match status" value="1"/>
</dbReference>
<dbReference type="AlphaFoldDB" id="A0A0R3U9D3"/>
<dbReference type="PANTHER" id="PTHR46531">
    <property type="entry name" value="ZINC TRANSPORTER 6"/>
    <property type="match status" value="1"/>
</dbReference>
<dbReference type="Gene3D" id="1.20.1510.10">
    <property type="entry name" value="Cation efflux protein transmembrane domain"/>
    <property type="match status" value="1"/>
</dbReference>
<comment type="function">
    <text evidence="11">Has probably no intrinsic transporter activity but together with SLC30A5 forms a functional zinc ion:proton antiporter heterodimer, mediating zinc entry into the lumen of organelles along the secretory pathway. As part of that zinc ion:proton antiporter, contributes to zinc ion homeostasis within the early secretory pathway and regulates the activation and folding of enzymes like alkaline phosphatases and enzymes involved in phosphatidylinositol glycan anchor biosynthesis.</text>
</comment>
<feature type="domain" description="Cation efflux protein transmembrane" evidence="14">
    <location>
        <begin position="136"/>
        <end position="327"/>
    </location>
</feature>
<gene>
    <name evidence="16" type="ORF">MCOS_LOCUS3531</name>
</gene>
<keyword evidence="8" id="KW-0406">Ion transport</keyword>
<dbReference type="OrthoDB" id="5382797at2759"/>
<dbReference type="GO" id="GO:0005794">
    <property type="term" value="C:Golgi apparatus"/>
    <property type="evidence" value="ECO:0007669"/>
    <property type="project" value="UniProtKB-SubCell"/>
</dbReference>
<evidence type="ECO:0000259" key="15">
    <source>
        <dbReference type="Pfam" id="PF10241"/>
    </source>
</evidence>
<feature type="transmembrane region" description="Helical" evidence="13">
    <location>
        <begin position="301"/>
        <end position="321"/>
    </location>
</feature>
<comment type="subunit">
    <text evidence="10">Heterodimer with SLC30A5; form a functional zinc ion transmembrane transporter.</text>
</comment>
<evidence type="ECO:0000259" key="14">
    <source>
        <dbReference type="Pfam" id="PF01545"/>
    </source>
</evidence>
<evidence type="ECO:0000256" key="13">
    <source>
        <dbReference type="SAM" id="Phobius"/>
    </source>
</evidence>
<keyword evidence="17" id="KW-1185">Reference proteome</keyword>
<dbReference type="EMBL" id="UXSR01000834">
    <property type="protein sequence ID" value="VDD77528.1"/>
    <property type="molecule type" value="Genomic_DNA"/>
</dbReference>
<evidence type="ECO:0000256" key="12">
    <source>
        <dbReference type="SAM" id="MobiDB-lite"/>
    </source>
</evidence>
<dbReference type="GO" id="GO:0006829">
    <property type="term" value="P:zinc ion transport"/>
    <property type="evidence" value="ECO:0007669"/>
    <property type="project" value="TreeGrafter"/>
</dbReference>
<keyword evidence="9 13" id="KW-0472">Membrane</keyword>
<keyword evidence="7" id="KW-0333">Golgi apparatus</keyword>
<protein>
    <recommendedName>
        <fullName evidence="18">KxDL domain-containing protein</fullName>
    </recommendedName>
</protein>
<dbReference type="GO" id="GO:0016020">
    <property type="term" value="C:membrane"/>
    <property type="evidence" value="ECO:0007669"/>
    <property type="project" value="InterPro"/>
</dbReference>
<dbReference type="InterPro" id="IPR058533">
    <property type="entry name" value="Cation_efflux_TM"/>
</dbReference>
<dbReference type="InterPro" id="IPR019371">
    <property type="entry name" value="KxDL_dom"/>
</dbReference>
<feature type="transmembrane region" description="Helical" evidence="13">
    <location>
        <begin position="271"/>
        <end position="289"/>
    </location>
</feature>
<evidence type="ECO:0000256" key="7">
    <source>
        <dbReference type="ARBA" id="ARBA00023034"/>
    </source>
</evidence>
<evidence type="ECO:0000313" key="17">
    <source>
        <dbReference type="Proteomes" id="UP000267029"/>
    </source>
</evidence>
<evidence type="ECO:0000313" key="16">
    <source>
        <dbReference type="EMBL" id="VDD77528.1"/>
    </source>
</evidence>
<evidence type="ECO:0000256" key="10">
    <source>
        <dbReference type="ARBA" id="ARBA00038600"/>
    </source>
</evidence>
<name>A0A0R3U9D3_MESCO</name>
<reference evidence="16 17" key="1">
    <citation type="submission" date="2018-10" db="EMBL/GenBank/DDBJ databases">
        <authorList>
            <consortium name="Pathogen Informatics"/>
        </authorList>
    </citation>
    <scope>NUCLEOTIDE SEQUENCE [LARGE SCALE GENOMIC DNA]</scope>
</reference>
<dbReference type="Pfam" id="PF10241">
    <property type="entry name" value="KxDL"/>
    <property type="match status" value="1"/>
</dbReference>
<evidence type="ECO:0000256" key="5">
    <source>
        <dbReference type="ARBA" id="ARBA00022833"/>
    </source>
</evidence>
<sequence length="456" mass="51285">MDVKDSNLRELPPEPNAFLSLIKNEDVSTIITSQEGLLSRLEKTSAMLQTVNELSNQRRDTLASQLVTSTRVLVSVKRELNLILKRTGYIKKILRMQYPVEYDIASLKLESAWKTDLDAERDDFTPAATSNFHPDMVFDVLFLLVALVSLWVRQRTADVKTYCFGYDRFEVIAVFASTILSIISSFYLLKEAIERIFEPAMVAAEYIPWTALICIGLHMISIYSIENPAFNHVTQASMSSWLQDQVADISRSLRNTIPGFSRILPPRMNPITLVGSLVVVVILFTYMVIDPTTEAGTLPDTVAAVVISLLLFNTMVPMAVYSGKILLQTTPSYLVTALDKALRESSTLEGVLELRNEHFWTIGFGTLVGSLYVRVRRDATEQLVLAHVAKRLHPFVKHLTIQVIKDDWARPTTTLNFDWPPPTGYLQSASPYRVSTRDENHGHSHSSSSCNHGHSH</sequence>
<dbReference type="STRING" id="53468.A0A0R3U9D3"/>
<comment type="similarity">
    <text evidence="2">Belongs to the KXD1 family.</text>
</comment>
<dbReference type="InterPro" id="IPR052005">
    <property type="entry name" value="CDF_SLC30A"/>
</dbReference>
<keyword evidence="4 13" id="KW-0812">Transmembrane</keyword>
<dbReference type="GO" id="GO:0008324">
    <property type="term" value="F:monoatomic cation transmembrane transporter activity"/>
    <property type="evidence" value="ECO:0007669"/>
    <property type="project" value="InterPro"/>
</dbReference>
<evidence type="ECO:0000256" key="2">
    <source>
        <dbReference type="ARBA" id="ARBA00005913"/>
    </source>
</evidence>
<feature type="domain" description="KxDL" evidence="15">
    <location>
        <begin position="18"/>
        <end position="102"/>
    </location>
</feature>
<evidence type="ECO:0008006" key="18">
    <source>
        <dbReference type="Google" id="ProtNLM"/>
    </source>
</evidence>
<evidence type="ECO:0000256" key="1">
    <source>
        <dbReference type="ARBA" id="ARBA00004166"/>
    </source>
</evidence>
<feature type="transmembrane region" description="Helical" evidence="13">
    <location>
        <begin position="172"/>
        <end position="189"/>
    </location>
</feature>
<organism evidence="16 17">
    <name type="scientific">Mesocestoides corti</name>
    <name type="common">Flatworm</name>
    <dbReference type="NCBI Taxonomy" id="53468"/>
    <lineage>
        <taxon>Eukaryota</taxon>
        <taxon>Metazoa</taxon>
        <taxon>Spiralia</taxon>
        <taxon>Lophotrochozoa</taxon>
        <taxon>Platyhelminthes</taxon>
        <taxon>Cestoda</taxon>
        <taxon>Eucestoda</taxon>
        <taxon>Cyclophyllidea</taxon>
        <taxon>Mesocestoididae</taxon>
        <taxon>Mesocestoides</taxon>
    </lineage>
</organism>
<dbReference type="Proteomes" id="UP000267029">
    <property type="component" value="Unassembled WGS sequence"/>
</dbReference>
<dbReference type="SUPFAM" id="SSF161111">
    <property type="entry name" value="Cation efflux protein transmembrane domain-like"/>
    <property type="match status" value="1"/>
</dbReference>
<evidence type="ECO:0000256" key="3">
    <source>
        <dbReference type="ARBA" id="ARBA00022448"/>
    </source>
</evidence>
<feature type="region of interest" description="Disordered" evidence="12">
    <location>
        <begin position="433"/>
        <end position="456"/>
    </location>
</feature>
<dbReference type="InterPro" id="IPR027469">
    <property type="entry name" value="Cation_efflux_TMD_sf"/>
</dbReference>
<accession>A0A0R3U9D3</accession>
<evidence type="ECO:0000256" key="6">
    <source>
        <dbReference type="ARBA" id="ARBA00022989"/>
    </source>
</evidence>
<feature type="transmembrane region" description="Helical" evidence="13">
    <location>
        <begin position="136"/>
        <end position="152"/>
    </location>
</feature>
<evidence type="ECO:0000256" key="8">
    <source>
        <dbReference type="ARBA" id="ARBA00023065"/>
    </source>
</evidence>
<comment type="subcellular location">
    <subcellularLocation>
        <location evidence="1">Golgi apparatus</location>
        <location evidence="1">trans-Golgi network membrane</location>
        <topology evidence="1">Multi-pass membrane protein</topology>
    </subcellularLocation>
</comment>
<evidence type="ECO:0000256" key="11">
    <source>
        <dbReference type="ARBA" id="ARBA00045455"/>
    </source>
</evidence>
<evidence type="ECO:0000256" key="9">
    <source>
        <dbReference type="ARBA" id="ARBA00023136"/>
    </source>
</evidence>
<proteinExistence type="inferred from homology"/>
<keyword evidence="6 13" id="KW-1133">Transmembrane helix</keyword>